<evidence type="ECO:0000313" key="5">
    <source>
        <dbReference type="Proteomes" id="UP000431744"/>
    </source>
</evidence>
<dbReference type="InterPro" id="IPR029479">
    <property type="entry name" value="Nitroreductase"/>
</dbReference>
<accession>A0A6H9WQG0</accession>
<feature type="domain" description="Nitroreductase" evidence="3">
    <location>
        <begin position="27"/>
        <end position="70"/>
    </location>
</feature>
<dbReference type="Pfam" id="PF00881">
    <property type="entry name" value="Nitroreductase"/>
    <property type="match status" value="1"/>
</dbReference>
<evidence type="ECO:0000259" key="3">
    <source>
        <dbReference type="Pfam" id="PF00881"/>
    </source>
</evidence>
<evidence type="ECO:0000313" key="4">
    <source>
        <dbReference type="EMBL" id="KAB1649025.1"/>
    </source>
</evidence>
<dbReference type="CDD" id="cd02138">
    <property type="entry name" value="TdsD-like"/>
    <property type="match status" value="1"/>
</dbReference>
<dbReference type="PANTHER" id="PTHR43673:SF10">
    <property type="entry name" value="NADH DEHYDROGENASE_NAD(P)H NITROREDUCTASE XCC3605-RELATED"/>
    <property type="match status" value="1"/>
</dbReference>
<dbReference type="RefSeq" id="WP_158027578.1">
    <property type="nucleotide sequence ID" value="NZ_BMHG01000001.1"/>
</dbReference>
<dbReference type="Proteomes" id="UP000431744">
    <property type="component" value="Unassembled WGS sequence"/>
</dbReference>
<dbReference type="OrthoDB" id="9802510at2"/>
<reference evidence="4 5" key="1">
    <citation type="submission" date="2019-09" db="EMBL/GenBank/DDBJ databases">
        <title>Phylogeny of genus Pseudoclavibacter and closely related genus.</title>
        <authorList>
            <person name="Li Y."/>
        </authorList>
    </citation>
    <scope>NUCLEOTIDE SEQUENCE [LARGE SCALE GENOMIC DNA]</scope>
    <source>
        <strain evidence="4 5">EGI 60007</strain>
    </source>
</reference>
<dbReference type="SUPFAM" id="SSF55469">
    <property type="entry name" value="FMN-dependent nitroreductase-like"/>
    <property type="match status" value="1"/>
</dbReference>
<evidence type="ECO:0000256" key="1">
    <source>
        <dbReference type="ARBA" id="ARBA00007118"/>
    </source>
</evidence>
<protein>
    <submittedName>
        <fullName evidence="4">Nitroreductase</fullName>
    </submittedName>
</protein>
<comment type="caution">
    <text evidence="4">The sequence shown here is derived from an EMBL/GenBank/DDBJ whole genome shotgun (WGS) entry which is preliminary data.</text>
</comment>
<dbReference type="Gene3D" id="3.40.109.10">
    <property type="entry name" value="NADH Oxidase"/>
    <property type="match status" value="1"/>
</dbReference>
<organism evidence="4 5">
    <name type="scientific">Pseudoclavibacter endophyticus</name>
    <dbReference type="NCBI Taxonomy" id="1778590"/>
    <lineage>
        <taxon>Bacteria</taxon>
        <taxon>Bacillati</taxon>
        <taxon>Actinomycetota</taxon>
        <taxon>Actinomycetes</taxon>
        <taxon>Micrococcales</taxon>
        <taxon>Microbacteriaceae</taxon>
        <taxon>Pseudoclavibacter</taxon>
    </lineage>
</organism>
<dbReference type="InterPro" id="IPR000415">
    <property type="entry name" value="Nitroreductase-like"/>
</dbReference>
<dbReference type="AlphaFoldDB" id="A0A6H9WQG0"/>
<keyword evidence="5" id="KW-1185">Reference proteome</keyword>
<dbReference type="PANTHER" id="PTHR43673">
    <property type="entry name" value="NAD(P)H NITROREDUCTASE YDGI-RELATED"/>
    <property type="match status" value="1"/>
</dbReference>
<proteinExistence type="inferred from homology"/>
<comment type="similarity">
    <text evidence="1">Belongs to the nitroreductase family.</text>
</comment>
<dbReference type="GO" id="GO:0016491">
    <property type="term" value="F:oxidoreductase activity"/>
    <property type="evidence" value="ECO:0007669"/>
    <property type="project" value="UniProtKB-KW"/>
</dbReference>
<gene>
    <name evidence="4" type="ORF">F8O04_01685</name>
</gene>
<name>A0A6H9WQG0_9MICO</name>
<sequence length="203" mass="21846">MTTSQLQWAEPTEIRNPTSAPIAPLLAARWSPKGFDPTHVLSDEQLTSIVEAARWAPSMQNSQPWRFIVGRRGTETFAKIENGLMAFNQGWTSRASALVVFCRTPVSADGKTLPYADYDLGQAAAHFTVQAAKLGLSLRQMGGANLAAIAESFALPESIAPKSVAALGVYSDDAGSIDEKTRQADAAERTRLPLDELFAVPAE</sequence>
<keyword evidence="2" id="KW-0560">Oxidoreductase</keyword>
<dbReference type="EMBL" id="WBJY01000001">
    <property type="protein sequence ID" value="KAB1649025.1"/>
    <property type="molecule type" value="Genomic_DNA"/>
</dbReference>
<evidence type="ECO:0000256" key="2">
    <source>
        <dbReference type="ARBA" id="ARBA00023002"/>
    </source>
</evidence>